<dbReference type="EMBL" id="BGPR01049099">
    <property type="protein sequence ID" value="GBO26092.1"/>
    <property type="molecule type" value="Genomic_DNA"/>
</dbReference>
<dbReference type="InterPro" id="IPR043502">
    <property type="entry name" value="DNA/RNA_pol_sf"/>
</dbReference>
<dbReference type="Pfam" id="PF00078">
    <property type="entry name" value="RVT_1"/>
    <property type="match status" value="1"/>
</dbReference>
<comment type="caution">
    <text evidence="2">The sequence shown here is derived from an EMBL/GenBank/DDBJ whole genome shotgun (WGS) entry which is preliminary data.</text>
</comment>
<dbReference type="InterPro" id="IPR000477">
    <property type="entry name" value="RT_dom"/>
</dbReference>
<dbReference type="GO" id="GO:0071897">
    <property type="term" value="P:DNA biosynthetic process"/>
    <property type="evidence" value="ECO:0007669"/>
    <property type="project" value="UniProtKB-ARBA"/>
</dbReference>
<protein>
    <recommendedName>
        <fullName evidence="1">Reverse transcriptase domain-containing protein</fullName>
    </recommendedName>
</protein>
<dbReference type="Proteomes" id="UP000499080">
    <property type="component" value="Unassembled WGS sequence"/>
</dbReference>
<accession>A0A4Y2VNB2</accession>
<proteinExistence type="predicted"/>
<gene>
    <name evidence="2" type="ORF">AVEN_51484_1</name>
</gene>
<evidence type="ECO:0000313" key="2">
    <source>
        <dbReference type="EMBL" id="GBO26092.1"/>
    </source>
</evidence>
<feature type="domain" description="Reverse transcriptase" evidence="1">
    <location>
        <begin position="69"/>
        <end position="151"/>
    </location>
</feature>
<reference evidence="2 3" key="1">
    <citation type="journal article" date="2019" name="Sci. Rep.">
        <title>Orb-weaving spider Araneus ventricosus genome elucidates the spidroin gene catalogue.</title>
        <authorList>
            <person name="Kono N."/>
            <person name="Nakamura H."/>
            <person name="Ohtoshi R."/>
            <person name="Moran D.A.P."/>
            <person name="Shinohara A."/>
            <person name="Yoshida Y."/>
            <person name="Fujiwara M."/>
            <person name="Mori M."/>
            <person name="Tomita M."/>
            <person name="Arakawa K."/>
        </authorList>
    </citation>
    <scope>NUCLEOTIDE SEQUENCE [LARGE SCALE GENOMIC DNA]</scope>
</reference>
<dbReference type="OrthoDB" id="411871at2759"/>
<dbReference type="PANTHER" id="PTHR19446">
    <property type="entry name" value="REVERSE TRANSCRIPTASES"/>
    <property type="match status" value="1"/>
</dbReference>
<keyword evidence="3" id="KW-1185">Reference proteome</keyword>
<dbReference type="SUPFAM" id="SSF56672">
    <property type="entry name" value="DNA/RNA polymerases"/>
    <property type="match status" value="1"/>
</dbReference>
<dbReference type="AlphaFoldDB" id="A0A4Y2VNB2"/>
<evidence type="ECO:0000259" key="1">
    <source>
        <dbReference type="Pfam" id="PF00078"/>
    </source>
</evidence>
<sequence>MNVYNLVVIKFGKTTHCLHSPRICSAIKPRASAVTLYPNTLFMELFNKCLHLGTFSDLFKNEDEPEDEASSYRPISLLPTICKVLEKLLTQRFNYHLKRLNKISDNQYGFREGRSTELAIHPLIQKIHEGKMKNPHVLVLSIDIKGAFDNI</sequence>
<organism evidence="2 3">
    <name type="scientific">Araneus ventricosus</name>
    <name type="common">Orbweaver spider</name>
    <name type="synonym">Epeira ventricosa</name>
    <dbReference type="NCBI Taxonomy" id="182803"/>
    <lineage>
        <taxon>Eukaryota</taxon>
        <taxon>Metazoa</taxon>
        <taxon>Ecdysozoa</taxon>
        <taxon>Arthropoda</taxon>
        <taxon>Chelicerata</taxon>
        <taxon>Arachnida</taxon>
        <taxon>Araneae</taxon>
        <taxon>Araneomorphae</taxon>
        <taxon>Entelegynae</taxon>
        <taxon>Araneoidea</taxon>
        <taxon>Araneidae</taxon>
        <taxon>Araneus</taxon>
    </lineage>
</organism>
<name>A0A4Y2VNB2_ARAVE</name>
<evidence type="ECO:0000313" key="3">
    <source>
        <dbReference type="Proteomes" id="UP000499080"/>
    </source>
</evidence>